<evidence type="ECO:0000313" key="3">
    <source>
        <dbReference type="Proteomes" id="UP000764837"/>
    </source>
</evidence>
<feature type="compositionally biased region" description="Basic and acidic residues" evidence="1">
    <location>
        <begin position="10"/>
        <end position="32"/>
    </location>
</feature>
<organism evidence="2 3">
    <name type="scientific">Micromonospora luteifusca</name>
    <dbReference type="NCBI Taxonomy" id="709860"/>
    <lineage>
        <taxon>Bacteria</taxon>
        <taxon>Bacillati</taxon>
        <taxon>Actinomycetota</taxon>
        <taxon>Actinomycetes</taxon>
        <taxon>Micromonosporales</taxon>
        <taxon>Micromonosporaceae</taxon>
        <taxon>Micromonospora</taxon>
    </lineage>
</organism>
<dbReference type="EMBL" id="JAFBBP010000001">
    <property type="protein sequence ID" value="MBM7489530.1"/>
    <property type="molecule type" value="Genomic_DNA"/>
</dbReference>
<evidence type="ECO:0000256" key="1">
    <source>
        <dbReference type="SAM" id="MobiDB-lite"/>
    </source>
</evidence>
<accession>A0ABS2LMX1</accession>
<sequence>MTGLLLRPPAENHRALRTHDLTGLHPADRDPGQHIAADVPERH</sequence>
<feature type="region of interest" description="Disordered" evidence="1">
    <location>
        <begin position="1"/>
        <end position="43"/>
    </location>
</feature>
<reference evidence="2 3" key="1">
    <citation type="submission" date="2021-01" db="EMBL/GenBank/DDBJ databases">
        <title>Sequencing the genomes of 1000 actinobacteria strains.</title>
        <authorList>
            <person name="Klenk H.-P."/>
        </authorList>
    </citation>
    <scope>NUCLEOTIDE SEQUENCE [LARGE SCALE GENOMIC DNA]</scope>
    <source>
        <strain evidence="2 3">DSM 100204</strain>
    </source>
</reference>
<dbReference type="Proteomes" id="UP000764837">
    <property type="component" value="Unassembled WGS sequence"/>
</dbReference>
<proteinExistence type="predicted"/>
<keyword evidence="3" id="KW-1185">Reference proteome</keyword>
<comment type="caution">
    <text evidence="2">The sequence shown here is derived from an EMBL/GenBank/DDBJ whole genome shotgun (WGS) entry which is preliminary data.</text>
</comment>
<protein>
    <submittedName>
        <fullName evidence="2">Uncharacterized protein</fullName>
    </submittedName>
</protein>
<evidence type="ECO:0000313" key="2">
    <source>
        <dbReference type="EMBL" id="MBM7489530.1"/>
    </source>
</evidence>
<gene>
    <name evidence="2" type="ORF">JOD64_000752</name>
</gene>
<name>A0ABS2LMX1_9ACTN</name>